<evidence type="ECO:0000256" key="5">
    <source>
        <dbReference type="ARBA" id="ARBA00023295"/>
    </source>
</evidence>
<dbReference type="InterPro" id="IPR029018">
    <property type="entry name" value="Hex-like_dom2"/>
</dbReference>
<gene>
    <name evidence="12" type="ORF">JZY06_11950</name>
</gene>
<dbReference type="PANTHER" id="PTHR22600">
    <property type="entry name" value="BETA-HEXOSAMINIDASE"/>
    <property type="match status" value="1"/>
</dbReference>
<feature type="chain" id="PRO_5037209856" description="beta-N-acetylhexosaminidase" evidence="9">
    <location>
        <begin position="26"/>
        <end position="814"/>
    </location>
</feature>
<dbReference type="RefSeq" id="WP_207279801.1">
    <property type="nucleotide sequence ID" value="NZ_JAFLEQ010000018.1"/>
</dbReference>
<dbReference type="Gene3D" id="3.20.20.80">
    <property type="entry name" value="Glycosidases"/>
    <property type="match status" value="1"/>
</dbReference>
<comment type="similarity">
    <text evidence="2">Belongs to the glycosyl hydrolase 20 family.</text>
</comment>
<dbReference type="GO" id="GO:0030203">
    <property type="term" value="P:glycosaminoglycan metabolic process"/>
    <property type="evidence" value="ECO:0007669"/>
    <property type="project" value="TreeGrafter"/>
</dbReference>
<evidence type="ECO:0000313" key="12">
    <source>
        <dbReference type="EMBL" id="MBN9645319.1"/>
    </source>
</evidence>
<dbReference type="Gene3D" id="3.30.379.10">
    <property type="entry name" value="Chitobiase/beta-hexosaminidase domain 2-like"/>
    <property type="match status" value="1"/>
</dbReference>
<dbReference type="SUPFAM" id="SSF55545">
    <property type="entry name" value="beta-N-acetylhexosaminidase-like domain"/>
    <property type="match status" value="1"/>
</dbReference>
<protein>
    <recommendedName>
        <fullName evidence="3">beta-N-acetylhexosaminidase</fullName>
        <ecNumber evidence="3">3.2.1.52</ecNumber>
    </recommendedName>
</protein>
<sequence>MRLRHIIAAFSCAAAVAAVPSVGLANPVTDLDNHTIIPTPAHISSAAGSPFTLKPTDCISSNESGDPAAQLLAATLRTSTRGDFPVEQHGGKNCRITITAPPATGGSPEENYTLKVDSGSIRIVGGGPVGAVWGVQSLLHLFGPAAAAPVEIKQTISANPVDITDEPRFAWRGLLLDPVRNFWPVDEVESLIDSMSSLKMNVLHMHLTDDQAWRIDITGQDTEHGINFSDLIKYSGNGATAEKLTRFTDQVGRAGWYSQNDYRRIVDYAARHGIRVVPEVDGPGHANAALHAIEALNGEKSYLPPDPETGRAPQYGNYTEKFTTLDPDLEATYAFHKTVISQLTELSDTPTTRKMGLTPDFFHIGGDENNSISDADYAHYMGRIDEIAKNNNLTPIYWGDAAGKNIHLPHAVIQPWAQGSRAHAVATKALTVEPTLKLLASPAEYVYFPTRPVVSQQGENIVGPVYGRCGDAPACGTKHYFDWDPGKLYKVDDDRILGVEGALWAETTRNRGDMEFLLFPRMASTADVGWAAAGNRGWDSFAAALANHVQLLLLHGKNFAIDPEAPAGTYAGVFYPAPDPMLAATDSAHRVLLGYLATTAVTDPDQIHLTATAISRSTGDTTTVPLSYRMDETFHATDKDQATGRRMNSLIHVYGDFTAVSDPDITISVGGTAPYFTADAPKELSWRLRTPPADPAPVAPLTGREGEKLSAVAIPATPGGVWSWDKPDTILVRGDNQVLATFTPDDTNTYSPVTRVLLVKVDEQAPAKTSQPDRRSDTDNGSTPLSSPIPVIIALLLALAGAFAAAMPYLRLPQ</sequence>
<feature type="active site" description="Proton donor" evidence="6">
    <location>
        <position position="368"/>
    </location>
</feature>
<dbReference type="Pfam" id="PF00728">
    <property type="entry name" value="Glyco_hydro_20"/>
    <property type="match status" value="1"/>
</dbReference>
<evidence type="ECO:0000256" key="2">
    <source>
        <dbReference type="ARBA" id="ARBA00006285"/>
    </source>
</evidence>
<organism evidence="12 13">
    <name type="scientific">Corynebacterium mendelii</name>
    <dbReference type="NCBI Taxonomy" id="2765362"/>
    <lineage>
        <taxon>Bacteria</taxon>
        <taxon>Bacillati</taxon>
        <taxon>Actinomycetota</taxon>
        <taxon>Actinomycetes</taxon>
        <taxon>Mycobacteriales</taxon>
        <taxon>Corynebacteriaceae</taxon>
        <taxon>Corynebacterium</taxon>
    </lineage>
</organism>
<dbReference type="PRINTS" id="PR00738">
    <property type="entry name" value="GLHYDRLASE20"/>
</dbReference>
<evidence type="ECO:0000256" key="8">
    <source>
        <dbReference type="SAM" id="Phobius"/>
    </source>
</evidence>
<feature type="signal peptide" evidence="9">
    <location>
        <begin position="1"/>
        <end position="25"/>
    </location>
</feature>
<feature type="domain" description="Glycoside hydrolase family 20 catalytic" evidence="10">
    <location>
        <begin position="169"/>
        <end position="531"/>
    </location>
</feature>
<evidence type="ECO:0000313" key="13">
    <source>
        <dbReference type="Proteomes" id="UP000664332"/>
    </source>
</evidence>
<feature type="region of interest" description="Disordered" evidence="7">
    <location>
        <begin position="762"/>
        <end position="783"/>
    </location>
</feature>
<keyword evidence="8" id="KW-0812">Transmembrane</keyword>
<dbReference type="GO" id="GO:0005975">
    <property type="term" value="P:carbohydrate metabolic process"/>
    <property type="evidence" value="ECO:0007669"/>
    <property type="project" value="InterPro"/>
</dbReference>
<dbReference type="Pfam" id="PF02838">
    <property type="entry name" value="Glyco_hydro_20b"/>
    <property type="match status" value="1"/>
</dbReference>
<keyword evidence="8" id="KW-0472">Membrane</keyword>
<name>A0A939IUU6_9CORY</name>
<evidence type="ECO:0000256" key="4">
    <source>
        <dbReference type="ARBA" id="ARBA00022801"/>
    </source>
</evidence>
<dbReference type="InterPro" id="IPR015883">
    <property type="entry name" value="Glyco_hydro_20_cat"/>
</dbReference>
<feature type="domain" description="Beta-hexosaminidase bacterial type N-terminal" evidence="11">
    <location>
        <begin position="34"/>
        <end position="148"/>
    </location>
</feature>
<evidence type="ECO:0000256" key="3">
    <source>
        <dbReference type="ARBA" id="ARBA00012663"/>
    </source>
</evidence>
<dbReference type="InterPro" id="IPR015882">
    <property type="entry name" value="HEX_bac_N"/>
</dbReference>
<keyword evidence="9" id="KW-0732">Signal</keyword>
<evidence type="ECO:0000259" key="10">
    <source>
        <dbReference type="Pfam" id="PF00728"/>
    </source>
</evidence>
<dbReference type="PANTHER" id="PTHR22600:SF57">
    <property type="entry name" value="BETA-N-ACETYLHEXOSAMINIDASE"/>
    <property type="match status" value="1"/>
</dbReference>
<keyword evidence="5" id="KW-0326">Glycosidase</keyword>
<evidence type="ECO:0000256" key="9">
    <source>
        <dbReference type="SAM" id="SignalP"/>
    </source>
</evidence>
<evidence type="ECO:0000256" key="6">
    <source>
        <dbReference type="PIRSR" id="PIRSR625705-1"/>
    </source>
</evidence>
<evidence type="ECO:0000256" key="1">
    <source>
        <dbReference type="ARBA" id="ARBA00001231"/>
    </source>
</evidence>
<evidence type="ECO:0000256" key="7">
    <source>
        <dbReference type="SAM" id="MobiDB-lite"/>
    </source>
</evidence>
<feature type="transmembrane region" description="Helical" evidence="8">
    <location>
        <begin position="789"/>
        <end position="810"/>
    </location>
</feature>
<accession>A0A939IUU6</accession>
<proteinExistence type="inferred from homology"/>
<keyword evidence="4" id="KW-0378">Hydrolase</keyword>
<feature type="compositionally biased region" description="Basic and acidic residues" evidence="7">
    <location>
        <begin position="762"/>
        <end position="778"/>
    </location>
</feature>
<dbReference type="GO" id="GO:0016020">
    <property type="term" value="C:membrane"/>
    <property type="evidence" value="ECO:0007669"/>
    <property type="project" value="TreeGrafter"/>
</dbReference>
<dbReference type="InterPro" id="IPR025705">
    <property type="entry name" value="Beta_hexosaminidase_sua/sub"/>
</dbReference>
<reference evidence="12" key="1">
    <citation type="submission" date="2021-03" db="EMBL/GenBank/DDBJ databases">
        <authorList>
            <person name="Sun Q."/>
        </authorList>
    </citation>
    <scope>NUCLEOTIDE SEQUENCE</scope>
    <source>
        <strain evidence="12">CCM 8862</strain>
    </source>
</reference>
<comment type="catalytic activity">
    <reaction evidence="1">
        <text>Hydrolysis of terminal non-reducing N-acetyl-D-hexosamine residues in N-acetyl-beta-D-hexosaminides.</text>
        <dbReference type="EC" id="3.2.1.52"/>
    </reaction>
</comment>
<comment type="caution">
    <text evidence="12">The sequence shown here is derived from an EMBL/GenBank/DDBJ whole genome shotgun (WGS) entry which is preliminary data.</text>
</comment>
<dbReference type="Proteomes" id="UP000664332">
    <property type="component" value="Unassembled WGS sequence"/>
</dbReference>
<dbReference type="EMBL" id="JAFLEQ010000018">
    <property type="protein sequence ID" value="MBN9645319.1"/>
    <property type="molecule type" value="Genomic_DNA"/>
</dbReference>
<dbReference type="EC" id="3.2.1.52" evidence="3"/>
<dbReference type="GO" id="GO:0004563">
    <property type="term" value="F:beta-N-acetylhexosaminidase activity"/>
    <property type="evidence" value="ECO:0007669"/>
    <property type="project" value="UniProtKB-EC"/>
</dbReference>
<dbReference type="AlphaFoldDB" id="A0A939IUU6"/>
<dbReference type="InterPro" id="IPR017853">
    <property type="entry name" value="GH"/>
</dbReference>
<keyword evidence="8" id="KW-1133">Transmembrane helix</keyword>
<dbReference type="SUPFAM" id="SSF51445">
    <property type="entry name" value="(Trans)glycosidases"/>
    <property type="match status" value="1"/>
</dbReference>
<evidence type="ECO:0000259" key="11">
    <source>
        <dbReference type="Pfam" id="PF02838"/>
    </source>
</evidence>
<keyword evidence="13" id="KW-1185">Reference proteome</keyword>